<feature type="compositionally biased region" description="Polar residues" evidence="2">
    <location>
        <begin position="132"/>
        <end position="153"/>
    </location>
</feature>
<keyword evidence="4" id="KW-1185">Reference proteome</keyword>
<feature type="compositionally biased region" description="Polar residues" evidence="2">
    <location>
        <begin position="574"/>
        <end position="587"/>
    </location>
</feature>
<feature type="region of interest" description="Disordered" evidence="2">
    <location>
        <begin position="131"/>
        <end position="212"/>
    </location>
</feature>
<dbReference type="AlphaFoldDB" id="A0A0J9XKC0"/>
<keyword evidence="1" id="KW-0175">Coiled coil</keyword>
<dbReference type="Proteomes" id="UP000242525">
    <property type="component" value="Unassembled WGS sequence"/>
</dbReference>
<sequence length="892" mass="97198">MEIIKKLEKDNATKCQEIQNLQEKQHALEGEIQTLKSLFETKFAELEKAVISQPAQTEEVASIDATVKAPEAKPIVKVVVEKSDPKDDELKSIIAESQLLAENASQLNKRLLTFQANKAIATDDTSYVVADTQPSQKSNSEQVSQTVTKTPVETASEPEKTSESRPLKEDVIKPQQDVSSLSEETKPNLSPKISGHVSENPTKSPEPKKKEFPKAAADLCLSNHPKPITPDMFSSSKPVSTNSNQNIFKGWFEYSSFRLNKFAATRSADEPKRDILTPISQANFNKKNGAGKAEIKPTQTPGVEKSSKSFTFKSIPSAVNNNTGNAKTKTTEETVAEKDLKESANESSPSAVNNTAGKAETKTTEGSVIEKGSKALENKSSSSSVNNTTDKVEMETKKVTVDEKDLKEPVNEPSLISVNNTSGKSEIKKVDSSGTKNDPEALDNGSNLNAANNTTEKAETKTTEGSVEQDLKESANKPSPNAANNTASKAETKTTEDSVEQDLKESENKSSPNATNNTASKAETKTTEGSVIEKDSKTLGNNSSSSSVNNTTDKVEMETKKVTVDEKDLKESVNEPSLISVNNTTGKSEIKKVDSSGTKKDSEALGNGSSLNAVNDTISKPETKTMEGSVVEKDLKESANKSSPKTVNNTTDKTERKAKIIPSIEKDLEGSSKKLSPMIDENVKTTDVSKTPSLLSEYRDRLNDCTDVISIAVDNPAEENIGPNSKTGFYKILLGTSKKGAIVYPKYCFLKLTSMYGNYSILSVVRNGTLISVCTRNKVVFQNASKWAKELNPALFLLDSGFVNKPKMILTGVPPKDVRNIRCDVEDSIYCSLVEDPVILGSHEFCSVVLITFKDHDDYVLASESKIYVKNKLCEKVEYRTQLEKMGWKSTF</sequence>
<feature type="compositionally biased region" description="Polar residues" evidence="2">
    <location>
        <begin position="308"/>
        <end position="319"/>
    </location>
</feature>
<evidence type="ECO:0000256" key="2">
    <source>
        <dbReference type="SAM" id="MobiDB-lite"/>
    </source>
</evidence>
<feature type="compositionally biased region" description="Low complexity" evidence="2">
    <location>
        <begin position="541"/>
        <end position="550"/>
    </location>
</feature>
<feature type="compositionally biased region" description="Basic and acidic residues" evidence="2">
    <location>
        <begin position="588"/>
        <end position="603"/>
    </location>
</feature>
<feature type="compositionally biased region" description="Basic and acidic residues" evidence="2">
    <location>
        <begin position="390"/>
        <end position="410"/>
    </location>
</feature>
<proteinExistence type="predicted"/>
<dbReference type="EMBL" id="CCBN010000026">
    <property type="protein sequence ID" value="CDO57861.1"/>
    <property type="molecule type" value="Genomic_DNA"/>
</dbReference>
<feature type="compositionally biased region" description="Low complexity" evidence="2">
    <location>
        <begin position="476"/>
        <end position="489"/>
    </location>
</feature>
<accession>A0A0J9XKC0</accession>
<feature type="compositionally biased region" description="Basic and acidic residues" evidence="2">
    <location>
        <begin position="522"/>
        <end position="537"/>
    </location>
</feature>
<feature type="region of interest" description="Disordered" evidence="2">
    <location>
        <begin position="283"/>
        <end position="654"/>
    </location>
</feature>
<gene>
    <name evidence="3" type="ORF">BN980_GECA26s00560g</name>
</gene>
<feature type="compositionally biased region" description="Polar residues" evidence="2">
    <location>
        <begin position="509"/>
        <end position="521"/>
    </location>
</feature>
<feature type="compositionally biased region" description="Polar residues" evidence="2">
    <location>
        <begin position="414"/>
        <end position="424"/>
    </location>
</feature>
<feature type="compositionally biased region" description="Basic and acidic residues" evidence="2">
    <location>
        <begin position="329"/>
        <end position="344"/>
    </location>
</feature>
<protein>
    <submittedName>
        <fullName evidence="3">Uncharacterized protein</fullName>
    </submittedName>
</protein>
<evidence type="ECO:0000313" key="3">
    <source>
        <dbReference type="EMBL" id="CDO57861.1"/>
    </source>
</evidence>
<dbReference type="STRING" id="1173061.A0A0J9XKC0"/>
<evidence type="ECO:0000313" key="4">
    <source>
        <dbReference type="Proteomes" id="UP000242525"/>
    </source>
</evidence>
<feature type="compositionally biased region" description="Basic and acidic residues" evidence="2">
    <location>
        <begin position="619"/>
        <end position="639"/>
    </location>
</feature>
<feature type="compositionally biased region" description="Polar residues" evidence="2">
    <location>
        <begin position="640"/>
        <end position="651"/>
    </location>
</feature>
<comment type="caution">
    <text evidence="3">The sequence shown here is derived from an EMBL/GenBank/DDBJ whole genome shotgun (WGS) entry which is preliminary data.</text>
</comment>
<feature type="coiled-coil region" evidence="1">
    <location>
        <begin position="4"/>
        <end position="38"/>
    </location>
</feature>
<feature type="compositionally biased region" description="Polar residues" evidence="2">
    <location>
        <begin position="345"/>
        <end position="356"/>
    </location>
</feature>
<organism evidence="3 4">
    <name type="scientific">Geotrichum candidum</name>
    <name type="common">Oospora lactis</name>
    <name type="synonym">Dipodascus geotrichum</name>
    <dbReference type="NCBI Taxonomy" id="1173061"/>
    <lineage>
        <taxon>Eukaryota</taxon>
        <taxon>Fungi</taxon>
        <taxon>Dikarya</taxon>
        <taxon>Ascomycota</taxon>
        <taxon>Saccharomycotina</taxon>
        <taxon>Dipodascomycetes</taxon>
        <taxon>Dipodascales</taxon>
        <taxon>Dipodascaceae</taxon>
        <taxon>Geotrichum</taxon>
    </lineage>
</organism>
<reference evidence="3" key="1">
    <citation type="submission" date="2014-03" db="EMBL/GenBank/DDBJ databases">
        <authorList>
            <person name="Casaregola S."/>
        </authorList>
    </citation>
    <scope>NUCLEOTIDE SEQUENCE [LARGE SCALE GENOMIC DNA]</scope>
    <source>
        <strain evidence="3">CLIB 918</strain>
    </source>
</reference>
<name>A0A0J9XKC0_GEOCN</name>
<feature type="compositionally biased region" description="Basic and acidic residues" evidence="2">
    <location>
        <begin position="553"/>
        <end position="573"/>
    </location>
</feature>
<feature type="compositionally biased region" description="Basic and acidic residues" evidence="2">
    <location>
        <begin position="157"/>
        <end position="172"/>
    </location>
</feature>
<feature type="compositionally biased region" description="Polar residues" evidence="2">
    <location>
        <begin position="607"/>
        <end position="618"/>
    </location>
</feature>
<evidence type="ECO:0000256" key="1">
    <source>
        <dbReference type="SAM" id="Coils"/>
    </source>
</evidence>
<feature type="compositionally biased region" description="Basic and acidic residues" evidence="2">
    <location>
        <begin position="490"/>
        <end position="508"/>
    </location>
</feature>